<dbReference type="AlphaFoldDB" id="A0A0W8FXH3"/>
<dbReference type="Gene3D" id="1.10.10.2830">
    <property type="match status" value="1"/>
</dbReference>
<evidence type="ECO:0000313" key="6">
    <source>
        <dbReference type="EMBL" id="KUG25621.1"/>
    </source>
</evidence>
<evidence type="ECO:0000256" key="2">
    <source>
        <dbReference type="ARBA" id="ARBA00022829"/>
    </source>
</evidence>
<dbReference type="Pfam" id="PF23552">
    <property type="entry name" value="ParB_C"/>
    <property type="match status" value="1"/>
</dbReference>
<keyword evidence="2" id="KW-0159">Chromosome partition</keyword>
<dbReference type="PANTHER" id="PTHR33375:SF1">
    <property type="entry name" value="CHROMOSOME-PARTITIONING PROTEIN PARB-RELATED"/>
    <property type="match status" value="1"/>
</dbReference>
<dbReference type="GO" id="GO:0005694">
    <property type="term" value="C:chromosome"/>
    <property type="evidence" value="ECO:0007669"/>
    <property type="project" value="TreeGrafter"/>
</dbReference>
<dbReference type="InterPro" id="IPR041468">
    <property type="entry name" value="HTH_ParB/Spo0J"/>
</dbReference>
<dbReference type="InterPro" id="IPR050336">
    <property type="entry name" value="Chromosome_partition/occlusion"/>
</dbReference>
<comment type="similarity">
    <text evidence="1">Belongs to the ParB family.</text>
</comment>
<dbReference type="InterPro" id="IPR003115">
    <property type="entry name" value="ParB_N"/>
</dbReference>
<protein>
    <submittedName>
        <fullName evidence="6">Chromosome (Plasmid) partitioning protein parb / stage 0 sporulation protein j</fullName>
    </submittedName>
</protein>
<dbReference type="FunFam" id="3.90.1530.30:FF:000001">
    <property type="entry name" value="Chromosome partitioning protein ParB"/>
    <property type="match status" value="1"/>
</dbReference>
<gene>
    <name evidence="6" type="ORF">ASZ90_004552</name>
</gene>
<name>A0A0W8FXH3_9ZZZZ</name>
<evidence type="ECO:0000256" key="3">
    <source>
        <dbReference type="ARBA" id="ARBA00023125"/>
    </source>
</evidence>
<dbReference type="PANTHER" id="PTHR33375">
    <property type="entry name" value="CHROMOSOME-PARTITIONING PROTEIN PARB-RELATED"/>
    <property type="match status" value="1"/>
</dbReference>
<evidence type="ECO:0000256" key="4">
    <source>
        <dbReference type="SAM" id="MobiDB-lite"/>
    </source>
</evidence>
<dbReference type="FunFam" id="1.10.10.2830:FF:000001">
    <property type="entry name" value="Chromosome partitioning protein ParB"/>
    <property type="match status" value="1"/>
</dbReference>
<evidence type="ECO:0000256" key="1">
    <source>
        <dbReference type="ARBA" id="ARBA00006295"/>
    </source>
</evidence>
<dbReference type="InterPro" id="IPR036086">
    <property type="entry name" value="ParB/Sulfiredoxin_sf"/>
</dbReference>
<dbReference type="GO" id="GO:0045881">
    <property type="term" value="P:positive regulation of sporulation resulting in formation of a cellular spore"/>
    <property type="evidence" value="ECO:0007669"/>
    <property type="project" value="TreeGrafter"/>
</dbReference>
<sequence length="315" mass="35453">MTKLKPGLGRGLDALINPKAREDSDSPIAVSSEKIEHDDGKSFDVLAKIPVQAIAPNPYQPRTEFEPEKLDELKKSILENGLIQPVTVRRLNGTYELISGERRLRACKDIGYKEIPAYIIKVDTKEAMLALSLIENIQREELNPIEVARAYKRLMEECNLSQEEIAVKVAKDRTTITNSIRLLKLPEVIQKSIIDNEISAGHARALINLPSVELQIATLNEIKKKNLSVRKVEALVKKFLSGSSEKRKSKSSPVLKSVEMLSQNDIESKLRGIFGTKVLCKQKKDGAGEIIIEFYSNDELERLFELFELIGKNNY</sequence>
<dbReference type="Gene3D" id="3.90.1530.30">
    <property type="match status" value="1"/>
</dbReference>
<dbReference type="Pfam" id="PF17762">
    <property type="entry name" value="HTH_ParB"/>
    <property type="match status" value="1"/>
</dbReference>
<dbReference type="CDD" id="cd16393">
    <property type="entry name" value="SPO0J_N"/>
    <property type="match status" value="1"/>
</dbReference>
<dbReference type="NCBIfam" id="TIGR00180">
    <property type="entry name" value="parB_part"/>
    <property type="match status" value="1"/>
</dbReference>
<accession>A0A0W8FXH3</accession>
<dbReference type="SUPFAM" id="SSF110849">
    <property type="entry name" value="ParB/Sulfiredoxin"/>
    <property type="match status" value="1"/>
</dbReference>
<dbReference type="InterPro" id="IPR004437">
    <property type="entry name" value="ParB/RepB/Spo0J"/>
</dbReference>
<dbReference type="GO" id="GO:0003677">
    <property type="term" value="F:DNA binding"/>
    <property type="evidence" value="ECO:0007669"/>
    <property type="project" value="UniProtKB-KW"/>
</dbReference>
<dbReference type="InterPro" id="IPR057240">
    <property type="entry name" value="ParB_dimer_C"/>
</dbReference>
<keyword evidence="3" id="KW-0238">DNA-binding</keyword>
<comment type="caution">
    <text evidence="6">The sequence shown here is derived from an EMBL/GenBank/DDBJ whole genome shotgun (WGS) entry which is preliminary data.</text>
</comment>
<proteinExistence type="inferred from homology"/>
<dbReference type="EMBL" id="LNQE01000639">
    <property type="protein sequence ID" value="KUG25621.1"/>
    <property type="molecule type" value="Genomic_DNA"/>
</dbReference>
<dbReference type="GO" id="GO:0007059">
    <property type="term" value="P:chromosome segregation"/>
    <property type="evidence" value="ECO:0007669"/>
    <property type="project" value="UniProtKB-KW"/>
</dbReference>
<reference evidence="6" key="1">
    <citation type="journal article" date="2015" name="Proc. Natl. Acad. Sci. U.S.A.">
        <title>Networks of energetic and metabolic interactions define dynamics in microbial communities.</title>
        <authorList>
            <person name="Embree M."/>
            <person name="Liu J.K."/>
            <person name="Al-Bassam M.M."/>
            <person name="Zengler K."/>
        </authorList>
    </citation>
    <scope>NUCLEOTIDE SEQUENCE</scope>
</reference>
<feature type="domain" description="ParB-like N-terminal" evidence="5">
    <location>
        <begin position="47"/>
        <end position="137"/>
    </location>
</feature>
<feature type="region of interest" description="Disordered" evidence="4">
    <location>
        <begin position="1"/>
        <end position="35"/>
    </location>
</feature>
<dbReference type="SMART" id="SM00470">
    <property type="entry name" value="ParB"/>
    <property type="match status" value="1"/>
</dbReference>
<evidence type="ECO:0000259" key="5">
    <source>
        <dbReference type="SMART" id="SM00470"/>
    </source>
</evidence>
<dbReference type="Pfam" id="PF02195">
    <property type="entry name" value="ParB_N"/>
    <property type="match status" value="1"/>
</dbReference>
<organism evidence="6">
    <name type="scientific">hydrocarbon metagenome</name>
    <dbReference type="NCBI Taxonomy" id="938273"/>
    <lineage>
        <taxon>unclassified sequences</taxon>
        <taxon>metagenomes</taxon>
        <taxon>ecological metagenomes</taxon>
    </lineage>
</organism>